<organism evidence="1 2">
    <name type="scientific">Antarcticirhabdus aurantiaca</name>
    <dbReference type="NCBI Taxonomy" id="2606717"/>
    <lineage>
        <taxon>Bacteria</taxon>
        <taxon>Pseudomonadati</taxon>
        <taxon>Pseudomonadota</taxon>
        <taxon>Alphaproteobacteria</taxon>
        <taxon>Hyphomicrobiales</taxon>
        <taxon>Aurantimonadaceae</taxon>
        <taxon>Antarcticirhabdus</taxon>
    </lineage>
</organism>
<evidence type="ECO:0000313" key="2">
    <source>
        <dbReference type="Proteomes" id="UP001163223"/>
    </source>
</evidence>
<reference evidence="1" key="1">
    <citation type="submission" date="2022-11" db="EMBL/GenBank/DDBJ databases">
        <title>beta-Carotene-producing bacterium, Jeongeuplla avenae sp. nov., alleviates the salt stress of Arabidopsis seedlings.</title>
        <authorList>
            <person name="Jiang L."/>
            <person name="Lee J."/>
        </authorList>
    </citation>
    <scope>NUCLEOTIDE SEQUENCE</scope>
    <source>
        <strain evidence="1">DY_R2A_6</strain>
    </source>
</reference>
<proteinExistence type="predicted"/>
<keyword evidence="2" id="KW-1185">Reference proteome</keyword>
<dbReference type="Proteomes" id="UP001163223">
    <property type="component" value="Chromosome"/>
</dbReference>
<dbReference type="EMBL" id="CP113520">
    <property type="protein sequence ID" value="WAJ28953.1"/>
    <property type="molecule type" value="Genomic_DNA"/>
</dbReference>
<protein>
    <submittedName>
        <fullName evidence="1">TonB-dependent hemoglobin/transferrin/lactoferrin family receptor</fullName>
    </submittedName>
</protein>
<evidence type="ECO:0000313" key="1">
    <source>
        <dbReference type="EMBL" id="WAJ28953.1"/>
    </source>
</evidence>
<gene>
    <name evidence="1" type="ORF">OXU80_01495</name>
</gene>
<keyword evidence="1" id="KW-0675">Receptor</keyword>
<accession>A0ACD4NQD0</accession>
<sequence>MARRFPSRHATRLLRGGGLLALCALPAAAQEAPAAGDTPSGIVVNLDTVTVLADRRPASAITSLGGVSVVTRPEIRRFEPDTIGEVLATIPGVAVASRDDDPGVSPNIRGLQDYGRVAVLVDGARQNFQVTGHNANGAFYVDPALLAGVDVVRGPVANAYGSGAIGGVISMRTLGLDDLLDPSEAYGARLGGSAGLNGPNGFGTLEAGAYLSDDVDVFAAGVLRRVEDYDDGDGNEVRNTGFDVGSGVAKARLRPFEGHEVELSGLLYDTDFTSSTGGGADRDTDVTNRTYRLSYAVDDPNTDLLNLNAAVYRTETDYRQRFLDEGGGERSVDVETTGFDVSNSAEAILTESLLATLTVGGDLFRDDVESRDSVGTTELFTPSGRRTVGGGFAQAQFDYDEWLQVTVGGRYDRFSLDSGANENEGDRFSPKIGVGVTPVQGFQIYGLYAEGLRAPALSEAIVSGFHPAPAAFEFLPNPDLSPEVGRTLEAGVNLSYDDLLMPGDAFRAKVSVYRNDVEDFINTVTTDRAGVLNPCVASVRGRCVARLPFDAITYASIEEARLQGLEVEAAYDAGWGFVGLGGTLNEGENKDTGAPLNSVYPDRLTATAGLRALSDTLTYGARFHLVDSKDADEVSDAALATSGYGLVDLFLAYEPTENLRYHAEVKNLFDKRYVEYSGGGSSEAFPAPGFEAKVGMSIKFAAPKALK</sequence>
<name>A0ACD4NQD0_9HYPH</name>